<evidence type="ECO:0000313" key="3">
    <source>
        <dbReference type="Proteomes" id="UP000326757"/>
    </source>
</evidence>
<gene>
    <name evidence="2" type="ORF">EYC80_005711</name>
</gene>
<dbReference type="PANTHER" id="PTHR35910:SF6">
    <property type="entry name" value="2EXR DOMAIN-CONTAINING PROTEIN"/>
    <property type="match status" value="1"/>
</dbReference>
<comment type="caution">
    <text evidence="2">The sequence shown here is derived from an EMBL/GenBank/DDBJ whole genome shotgun (WGS) entry which is preliminary data.</text>
</comment>
<sequence>MCLGMNCCTNIVPSSNGFPTSFHLFTKLPTELRLQIWNYAILLTSPYVGLSWSSSENCFISDRKPPPMLHISSEPRSIALAYWTFSSSVFSHTCINYDQDFLCFNWPSMGGIPGRLGGRITDEECRRIKKIIIHEHYLIPHVFDNLREFKMFEGLEELAVACHHDNVMGMRRFGYMFAQMCFEKVDGTGQGWPTQWPKLVCLATRGQCSKHWWFERWNDRAMSRSHRNWQDQMAILVRVTARNDIDPAVFHYNSQFLRLVLGT</sequence>
<evidence type="ECO:0000313" key="2">
    <source>
        <dbReference type="EMBL" id="KAB8302270.1"/>
    </source>
</evidence>
<dbReference type="PANTHER" id="PTHR35910">
    <property type="entry name" value="2EXR DOMAIN-CONTAINING PROTEIN"/>
    <property type="match status" value="1"/>
</dbReference>
<protein>
    <recommendedName>
        <fullName evidence="1">2EXR domain-containing protein</fullName>
    </recommendedName>
</protein>
<dbReference type="Proteomes" id="UP000326757">
    <property type="component" value="Unassembled WGS sequence"/>
</dbReference>
<dbReference type="InterPro" id="IPR045518">
    <property type="entry name" value="2EXR"/>
</dbReference>
<dbReference type="EMBL" id="VIGI01000003">
    <property type="protein sequence ID" value="KAB8302270.1"/>
    <property type="molecule type" value="Genomic_DNA"/>
</dbReference>
<dbReference type="AlphaFoldDB" id="A0A5N6KER1"/>
<proteinExistence type="predicted"/>
<keyword evidence="3" id="KW-1185">Reference proteome</keyword>
<feature type="domain" description="2EXR" evidence="1">
    <location>
        <begin position="22"/>
        <end position="102"/>
    </location>
</feature>
<name>A0A5N6KER1_MONLA</name>
<evidence type="ECO:0000259" key="1">
    <source>
        <dbReference type="Pfam" id="PF20150"/>
    </source>
</evidence>
<organism evidence="2 3">
    <name type="scientific">Monilinia laxa</name>
    <name type="common">Brown rot fungus</name>
    <name type="synonym">Sclerotinia laxa</name>
    <dbReference type="NCBI Taxonomy" id="61186"/>
    <lineage>
        <taxon>Eukaryota</taxon>
        <taxon>Fungi</taxon>
        <taxon>Dikarya</taxon>
        <taxon>Ascomycota</taxon>
        <taxon>Pezizomycotina</taxon>
        <taxon>Leotiomycetes</taxon>
        <taxon>Helotiales</taxon>
        <taxon>Sclerotiniaceae</taxon>
        <taxon>Monilinia</taxon>
    </lineage>
</organism>
<dbReference type="OrthoDB" id="3513892at2759"/>
<dbReference type="Pfam" id="PF20150">
    <property type="entry name" value="2EXR"/>
    <property type="match status" value="1"/>
</dbReference>
<accession>A0A5N6KER1</accession>
<reference evidence="2 3" key="1">
    <citation type="submission" date="2019-06" db="EMBL/GenBank/DDBJ databases">
        <title>Genome Sequence of the Brown Rot Fungal Pathogen Monilinia laxa.</title>
        <authorList>
            <person name="De Miccolis Angelini R.M."/>
            <person name="Landi L."/>
            <person name="Abate D."/>
            <person name="Pollastro S."/>
            <person name="Romanazzi G."/>
            <person name="Faretra F."/>
        </authorList>
    </citation>
    <scope>NUCLEOTIDE SEQUENCE [LARGE SCALE GENOMIC DNA]</scope>
    <source>
        <strain evidence="2 3">Mlax316</strain>
    </source>
</reference>